<proteinExistence type="predicted"/>
<reference evidence="2 3" key="1">
    <citation type="submission" date="2020-08" db="EMBL/GenBank/DDBJ databases">
        <title>The isolate Caproiciproducens sp. 7D4C2 produces n-caproate at mildly acidic conditions from hexoses: genome and rBOX comparison with related strains and chain-elongating bacteria.</title>
        <authorList>
            <person name="Esquivel-Elizondo S."/>
            <person name="Bagci C."/>
            <person name="Temovska M."/>
            <person name="Jeon B.S."/>
            <person name="Bessarab I."/>
            <person name="Williams R.B.H."/>
            <person name="Huson D.H."/>
            <person name="Angenent L.T."/>
        </authorList>
    </citation>
    <scope>NUCLEOTIDE SEQUENCE [LARGE SCALE GENOMIC DNA]</scope>
    <source>
        <strain evidence="2 3">7D4C2</strain>
    </source>
</reference>
<dbReference type="SUPFAM" id="SSF143011">
    <property type="entry name" value="RelE-like"/>
    <property type="match status" value="1"/>
</dbReference>
<name>A0A7G8TAX6_9FIRM</name>
<dbReference type="RefSeq" id="WP_187036059.1">
    <property type="nucleotide sequence ID" value="NZ_CP060286.1"/>
</dbReference>
<dbReference type="KEGG" id="cfem:HCR03_00030"/>
<protein>
    <submittedName>
        <fullName evidence="2">Type II toxin-antitoxin system RelE/ParE family toxin</fullName>
    </submittedName>
</protein>
<evidence type="ECO:0000313" key="3">
    <source>
        <dbReference type="Proteomes" id="UP000515909"/>
    </source>
</evidence>
<dbReference type="Pfam" id="PF05016">
    <property type="entry name" value="ParE_toxin"/>
    <property type="match status" value="1"/>
</dbReference>
<organism evidence="2 3">
    <name type="scientific">Caproicibacter fermentans</name>
    <dbReference type="NCBI Taxonomy" id="2576756"/>
    <lineage>
        <taxon>Bacteria</taxon>
        <taxon>Bacillati</taxon>
        <taxon>Bacillota</taxon>
        <taxon>Clostridia</taxon>
        <taxon>Eubacteriales</taxon>
        <taxon>Acutalibacteraceae</taxon>
        <taxon>Caproicibacter</taxon>
    </lineage>
</organism>
<gene>
    <name evidence="2" type="ORF">HCR03_00030</name>
</gene>
<dbReference type="AlphaFoldDB" id="A0A7G8TAX6"/>
<sequence>MAELCVSPEAANDLRKIQQYIAAHLDAPVAAQKLVSRILKSMRGLADFPESGPNLSSVLNIETDYRFQVCGNYLIFYRVEKQTVFIVRRCDRPITRAFPRYIAIGILFYEFKLERRISWHANWRIPFGIIWAKHRFCAFASVPGA</sequence>
<dbReference type="Proteomes" id="UP000515909">
    <property type="component" value="Chromosome"/>
</dbReference>
<evidence type="ECO:0000256" key="1">
    <source>
        <dbReference type="ARBA" id="ARBA00022649"/>
    </source>
</evidence>
<dbReference type="Gene3D" id="3.30.2310.20">
    <property type="entry name" value="RelE-like"/>
    <property type="match status" value="1"/>
</dbReference>
<dbReference type="InterPro" id="IPR007712">
    <property type="entry name" value="RelE/ParE_toxin"/>
</dbReference>
<evidence type="ECO:0000313" key="2">
    <source>
        <dbReference type="EMBL" id="QNK40767.1"/>
    </source>
</evidence>
<dbReference type="EMBL" id="CP060286">
    <property type="protein sequence ID" value="QNK40767.1"/>
    <property type="molecule type" value="Genomic_DNA"/>
</dbReference>
<dbReference type="InterPro" id="IPR035093">
    <property type="entry name" value="RelE/ParE_toxin_dom_sf"/>
</dbReference>
<accession>A0A7G8TAX6</accession>
<keyword evidence="1" id="KW-1277">Toxin-antitoxin system</keyword>